<evidence type="ECO:0000256" key="13">
    <source>
        <dbReference type="ARBA" id="ARBA00048954"/>
    </source>
</evidence>
<feature type="domain" description="Helicase ATP-binding" evidence="14">
    <location>
        <begin position="13"/>
        <end position="275"/>
    </location>
</feature>
<dbReference type="InterPro" id="IPR027417">
    <property type="entry name" value="P-loop_NTPase"/>
</dbReference>
<protein>
    <recommendedName>
        <fullName evidence="12">DNA 5'-3' helicase</fullName>
        <ecNumber evidence="12">5.6.2.3</ecNumber>
    </recommendedName>
</protein>
<dbReference type="InterPro" id="IPR006555">
    <property type="entry name" value="ATP-dep_Helicase_C"/>
</dbReference>
<organism evidence="15 16">
    <name type="scientific">Catenovulum adriaticum</name>
    <dbReference type="NCBI Taxonomy" id="2984846"/>
    <lineage>
        <taxon>Bacteria</taxon>
        <taxon>Pseudomonadati</taxon>
        <taxon>Pseudomonadota</taxon>
        <taxon>Gammaproteobacteria</taxon>
        <taxon>Alteromonadales</taxon>
        <taxon>Alteromonadaceae</taxon>
        <taxon>Catenovulum</taxon>
    </lineage>
</organism>
<dbReference type="InterPro" id="IPR010614">
    <property type="entry name" value="RAD3-like_helicase_DEAD"/>
</dbReference>
<evidence type="ECO:0000256" key="6">
    <source>
        <dbReference type="ARBA" id="ARBA00022840"/>
    </source>
</evidence>
<keyword evidence="8" id="KW-0411">Iron-sulfur</keyword>
<dbReference type="Pfam" id="PF13307">
    <property type="entry name" value="Helicase_C_2"/>
    <property type="match status" value="1"/>
</dbReference>
<dbReference type="PANTHER" id="PTHR11472:SF34">
    <property type="entry name" value="REGULATOR OF TELOMERE ELONGATION HELICASE 1"/>
    <property type="match status" value="1"/>
</dbReference>
<keyword evidence="6" id="KW-0067">ATP-binding</keyword>
<accession>A0ABY7AKD2</accession>
<name>A0ABY7AKD2_9ALTE</name>
<dbReference type="InterPro" id="IPR014001">
    <property type="entry name" value="Helicase_ATP-bd"/>
</dbReference>
<dbReference type="SMART" id="SM00491">
    <property type="entry name" value="HELICc2"/>
    <property type="match status" value="1"/>
</dbReference>
<proteinExistence type="inferred from homology"/>
<comment type="similarity">
    <text evidence="11">Belongs to the helicase family. DinG subfamily.</text>
</comment>
<evidence type="ECO:0000259" key="14">
    <source>
        <dbReference type="PROSITE" id="PS51193"/>
    </source>
</evidence>
<evidence type="ECO:0000256" key="3">
    <source>
        <dbReference type="ARBA" id="ARBA00022741"/>
    </source>
</evidence>
<dbReference type="EC" id="5.6.2.3" evidence="12"/>
<evidence type="ECO:0000256" key="9">
    <source>
        <dbReference type="ARBA" id="ARBA00023125"/>
    </source>
</evidence>
<evidence type="ECO:0000256" key="8">
    <source>
        <dbReference type="ARBA" id="ARBA00023014"/>
    </source>
</evidence>
<evidence type="ECO:0000256" key="1">
    <source>
        <dbReference type="ARBA" id="ARBA00001966"/>
    </source>
</evidence>
<evidence type="ECO:0000313" key="16">
    <source>
        <dbReference type="Proteomes" id="UP001163726"/>
    </source>
</evidence>
<evidence type="ECO:0000313" key="15">
    <source>
        <dbReference type="EMBL" id="WAJ69091.1"/>
    </source>
</evidence>
<dbReference type="SMART" id="SM00487">
    <property type="entry name" value="DEXDc"/>
    <property type="match status" value="1"/>
</dbReference>
<keyword evidence="2" id="KW-0479">Metal-binding</keyword>
<gene>
    <name evidence="15" type="ORF">OLW01_07755</name>
</gene>
<keyword evidence="9" id="KW-0238">DNA-binding</keyword>
<evidence type="ECO:0000256" key="10">
    <source>
        <dbReference type="ARBA" id="ARBA00023235"/>
    </source>
</evidence>
<dbReference type="Pfam" id="PF00270">
    <property type="entry name" value="DEAD"/>
    <property type="match status" value="1"/>
</dbReference>
<dbReference type="Pfam" id="PF06733">
    <property type="entry name" value="DEAD_2"/>
    <property type="match status" value="1"/>
</dbReference>
<evidence type="ECO:0000256" key="5">
    <source>
        <dbReference type="ARBA" id="ARBA00022806"/>
    </source>
</evidence>
<dbReference type="SUPFAM" id="SSF52540">
    <property type="entry name" value="P-loop containing nucleoside triphosphate hydrolases"/>
    <property type="match status" value="2"/>
</dbReference>
<evidence type="ECO:0000256" key="11">
    <source>
        <dbReference type="ARBA" id="ARBA00038058"/>
    </source>
</evidence>
<comment type="cofactor">
    <cofactor evidence="1">
        <name>[4Fe-4S] cluster</name>
        <dbReference type="ChEBI" id="CHEBI:49883"/>
    </cofactor>
</comment>
<keyword evidence="4" id="KW-0378">Hydrolase</keyword>
<dbReference type="Gene3D" id="3.40.50.300">
    <property type="entry name" value="P-loop containing nucleotide triphosphate hydrolases"/>
    <property type="match status" value="2"/>
</dbReference>
<keyword evidence="5 15" id="KW-0347">Helicase</keyword>
<evidence type="ECO:0000256" key="12">
    <source>
        <dbReference type="ARBA" id="ARBA00044969"/>
    </source>
</evidence>
<keyword evidence="10" id="KW-0413">Isomerase</keyword>
<dbReference type="InterPro" id="IPR014013">
    <property type="entry name" value="Helic_SF1/SF2_ATP-bd_DinG/Rad3"/>
</dbReference>
<dbReference type="Proteomes" id="UP001163726">
    <property type="component" value="Chromosome"/>
</dbReference>
<evidence type="ECO:0000256" key="7">
    <source>
        <dbReference type="ARBA" id="ARBA00023004"/>
    </source>
</evidence>
<sequence>MSELKTIFSENGALSSVISGYQPRQAQLNLAQAFANAIDKKELLIAEAGTGTGKTFAYLIPALLSERKVIISTGTKNLQEQLYHRDLPVVKRALVSKAKTALLKGRSNYLCILRHKQQQSPHMLADKSVEQDLKQIARWAVATQSGDIGEVTSIPEDSRAIPLVTSTIDNCLGKECPDYSDCYLVKARKNAAEADLVVINHHLYFADMAVKDTGFGEIVPDSEVVVFDEAHQIPDIACEYFGQRLSTRQLVELGKDIETEYRTELKDMRQLGKAAEKLQTSAKHFRLAFAIDPEKGNWREKGQSPGFDKHLDDLKQAIEFCYEVIKLAVGRTKNADHLFDRLVIARGTLDKLMQWQKSDVSLWYETTPRHVSLNLTPLSIADKFSNLRTEKRQSWLMTSATLAVDEKFDHFTELLGLKTYESMLLESPFDYQNQSMLCIPRYFPEPHDRNVLAELKKTAMALIKASQGRCFFLFTSYRMMNLLAKSLKSSIDNPIFVQGEVPKRKLLEMYLAESNPVLLATGSFWEGVDVRGDALKCVIIDKLPFAAPDDPLTQARIENCRRYGQDPFNKIQIPQAVITLKQGAGRLIRDVNDKGILVICDPRLVSRGYGETFLQSLPNMKRTRDLEQACAFLADSPSNKTQDITKTESATE</sequence>
<comment type="catalytic activity">
    <reaction evidence="13">
        <text>ATP + H2O = ADP + phosphate + H(+)</text>
        <dbReference type="Rhea" id="RHEA:13065"/>
        <dbReference type="ChEBI" id="CHEBI:15377"/>
        <dbReference type="ChEBI" id="CHEBI:15378"/>
        <dbReference type="ChEBI" id="CHEBI:30616"/>
        <dbReference type="ChEBI" id="CHEBI:43474"/>
        <dbReference type="ChEBI" id="CHEBI:456216"/>
        <dbReference type="EC" id="5.6.2.3"/>
    </reaction>
</comment>
<evidence type="ECO:0000256" key="2">
    <source>
        <dbReference type="ARBA" id="ARBA00022723"/>
    </source>
</evidence>
<dbReference type="RefSeq" id="WP_268073256.1">
    <property type="nucleotide sequence ID" value="NZ_CP109965.1"/>
</dbReference>
<dbReference type="PROSITE" id="PS51193">
    <property type="entry name" value="HELICASE_ATP_BIND_2"/>
    <property type="match status" value="1"/>
</dbReference>
<dbReference type="InterPro" id="IPR045028">
    <property type="entry name" value="DinG/Rad3-like"/>
</dbReference>
<keyword evidence="7" id="KW-0408">Iron</keyword>
<dbReference type="InterPro" id="IPR011545">
    <property type="entry name" value="DEAD/DEAH_box_helicase_dom"/>
</dbReference>
<evidence type="ECO:0000256" key="4">
    <source>
        <dbReference type="ARBA" id="ARBA00022801"/>
    </source>
</evidence>
<reference evidence="15" key="1">
    <citation type="submission" date="2022-10" db="EMBL/GenBank/DDBJ databases">
        <title>Catenovulum adriacola sp. nov. isolated in the Harbour of Susak.</title>
        <authorList>
            <person name="Schoch T."/>
            <person name="Reich S.J."/>
            <person name="Stoeferle S."/>
            <person name="Flaiz M."/>
            <person name="Kazda M."/>
            <person name="Riedel C.U."/>
            <person name="Duerre P."/>
        </authorList>
    </citation>
    <scope>NUCLEOTIDE SEQUENCE</scope>
    <source>
        <strain evidence="15">TS8</strain>
    </source>
</reference>
<dbReference type="GO" id="GO:0004386">
    <property type="term" value="F:helicase activity"/>
    <property type="evidence" value="ECO:0007669"/>
    <property type="project" value="UniProtKB-KW"/>
</dbReference>
<dbReference type="EMBL" id="CP109965">
    <property type="protein sequence ID" value="WAJ69091.1"/>
    <property type="molecule type" value="Genomic_DNA"/>
</dbReference>
<dbReference type="PANTHER" id="PTHR11472">
    <property type="entry name" value="DNA REPAIR DEAD HELICASE RAD3/XP-D SUBFAMILY MEMBER"/>
    <property type="match status" value="1"/>
</dbReference>
<keyword evidence="3" id="KW-0547">Nucleotide-binding</keyword>
<keyword evidence="16" id="KW-1185">Reference proteome</keyword>